<protein>
    <submittedName>
        <fullName evidence="1">Uncharacterized protein</fullName>
    </submittedName>
</protein>
<name>A0A4R1FT77_9NOCA</name>
<dbReference type="Proteomes" id="UP000294856">
    <property type="component" value="Unassembled WGS sequence"/>
</dbReference>
<dbReference type="RefSeq" id="WP_132370055.1">
    <property type="nucleotide sequence ID" value="NZ_SMFR01000003.1"/>
</dbReference>
<proteinExistence type="predicted"/>
<evidence type="ECO:0000313" key="1">
    <source>
        <dbReference type="EMBL" id="TCJ95708.1"/>
    </source>
</evidence>
<reference evidence="1 2" key="1">
    <citation type="submission" date="2019-03" db="EMBL/GenBank/DDBJ databases">
        <title>Genomic Encyclopedia of Type Strains, Phase IV (KMG-IV): sequencing the most valuable type-strain genomes for metagenomic binning, comparative biology and taxonomic classification.</title>
        <authorList>
            <person name="Goeker M."/>
        </authorList>
    </citation>
    <scope>NUCLEOTIDE SEQUENCE [LARGE SCALE GENOMIC DNA]</scope>
    <source>
        <strain evidence="1 2">DSM 44684</strain>
    </source>
</reference>
<sequence>MRGDEIIGQWSVEAGYHSSMEDEQFVFWGDGVGLVEYVRPGASECVLFGWARTAIRTVRLEPHRCVRRDGGAVVDGDVPEVVEIGYRITREKRPLIGEVLPILYLPAPFAATPDGGYGLITREPAAYFTNMRRASS</sequence>
<dbReference type="EMBL" id="SMFR01000003">
    <property type="protein sequence ID" value="TCJ95708.1"/>
    <property type="molecule type" value="Genomic_DNA"/>
</dbReference>
<organism evidence="1 2">
    <name type="scientific">Nocardia alba</name>
    <dbReference type="NCBI Taxonomy" id="225051"/>
    <lineage>
        <taxon>Bacteria</taxon>
        <taxon>Bacillati</taxon>
        <taxon>Actinomycetota</taxon>
        <taxon>Actinomycetes</taxon>
        <taxon>Mycobacteriales</taxon>
        <taxon>Nocardiaceae</taxon>
        <taxon>Nocardia</taxon>
    </lineage>
</organism>
<keyword evidence="2" id="KW-1185">Reference proteome</keyword>
<comment type="caution">
    <text evidence="1">The sequence shown here is derived from an EMBL/GenBank/DDBJ whole genome shotgun (WGS) entry which is preliminary data.</text>
</comment>
<accession>A0A4R1FT77</accession>
<evidence type="ECO:0000313" key="2">
    <source>
        <dbReference type="Proteomes" id="UP000294856"/>
    </source>
</evidence>
<dbReference type="OrthoDB" id="4548535at2"/>
<dbReference type="AlphaFoldDB" id="A0A4R1FT77"/>
<gene>
    <name evidence="1" type="ORF">DFR71_4624</name>
</gene>